<keyword evidence="1" id="KW-0732">Signal</keyword>
<name>A0A0N4XXA9_NIPBR</name>
<evidence type="ECO:0000313" key="4">
    <source>
        <dbReference type="WBParaSite" id="NBR_0000760401-mRNA-1"/>
    </source>
</evidence>
<keyword evidence="3" id="KW-1185">Reference proteome</keyword>
<feature type="signal peptide" evidence="1">
    <location>
        <begin position="1"/>
        <end position="17"/>
    </location>
</feature>
<evidence type="ECO:0000256" key="1">
    <source>
        <dbReference type="SAM" id="SignalP"/>
    </source>
</evidence>
<accession>A0A0N4XXA9</accession>
<protein>
    <submittedName>
        <fullName evidence="4">DUF3012 domain-containing protein</fullName>
    </submittedName>
</protein>
<sequence>MFVAFIVVVLTLLCSQAKERQWLCAWTENGNRVCTNGGRKMLGGRRACWLDNKGQMKCDPEPKKKSGN</sequence>
<evidence type="ECO:0000313" key="2">
    <source>
        <dbReference type="EMBL" id="VDL71194.1"/>
    </source>
</evidence>
<dbReference type="Proteomes" id="UP000271162">
    <property type="component" value="Unassembled WGS sequence"/>
</dbReference>
<dbReference type="AlphaFoldDB" id="A0A0N4XXA9"/>
<proteinExistence type="predicted"/>
<dbReference type="WBParaSite" id="NBR_0000760401-mRNA-1">
    <property type="protein sequence ID" value="NBR_0000760401-mRNA-1"/>
    <property type="gene ID" value="NBR_0000760401"/>
</dbReference>
<organism evidence="4">
    <name type="scientific">Nippostrongylus brasiliensis</name>
    <name type="common">Rat hookworm</name>
    <dbReference type="NCBI Taxonomy" id="27835"/>
    <lineage>
        <taxon>Eukaryota</taxon>
        <taxon>Metazoa</taxon>
        <taxon>Ecdysozoa</taxon>
        <taxon>Nematoda</taxon>
        <taxon>Chromadorea</taxon>
        <taxon>Rhabditida</taxon>
        <taxon>Rhabditina</taxon>
        <taxon>Rhabditomorpha</taxon>
        <taxon>Strongyloidea</taxon>
        <taxon>Heligmosomidae</taxon>
        <taxon>Nippostrongylus</taxon>
    </lineage>
</organism>
<reference evidence="4" key="1">
    <citation type="submission" date="2017-02" db="UniProtKB">
        <authorList>
            <consortium name="WormBaseParasite"/>
        </authorList>
    </citation>
    <scope>IDENTIFICATION</scope>
</reference>
<feature type="chain" id="PRO_5043124972" evidence="1">
    <location>
        <begin position="18"/>
        <end position="68"/>
    </location>
</feature>
<gene>
    <name evidence="2" type="ORF">NBR_LOCUS7605</name>
</gene>
<reference evidence="2 3" key="2">
    <citation type="submission" date="2018-11" db="EMBL/GenBank/DDBJ databases">
        <authorList>
            <consortium name="Pathogen Informatics"/>
        </authorList>
    </citation>
    <scope>NUCLEOTIDE SEQUENCE [LARGE SCALE GENOMIC DNA]</scope>
</reference>
<evidence type="ECO:0000313" key="3">
    <source>
        <dbReference type="Proteomes" id="UP000271162"/>
    </source>
</evidence>
<dbReference type="EMBL" id="UYSL01019906">
    <property type="protein sequence ID" value="VDL71194.1"/>
    <property type="molecule type" value="Genomic_DNA"/>
</dbReference>